<dbReference type="EMBL" id="SUTE01000061">
    <property type="protein sequence ID" value="MBE6505616.1"/>
    <property type="molecule type" value="Genomic_DNA"/>
</dbReference>
<protein>
    <submittedName>
        <fullName evidence="1">Kinase/pyrophosphorylase</fullName>
    </submittedName>
</protein>
<organism evidence="1 2">
    <name type="scientific">Methanobrevibacter millerae</name>
    <dbReference type="NCBI Taxonomy" id="230361"/>
    <lineage>
        <taxon>Archaea</taxon>
        <taxon>Methanobacteriati</taxon>
        <taxon>Methanobacteriota</taxon>
        <taxon>Methanomada group</taxon>
        <taxon>Methanobacteria</taxon>
        <taxon>Methanobacteriales</taxon>
        <taxon>Methanobacteriaceae</taxon>
        <taxon>Methanobrevibacter</taxon>
    </lineage>
</organism>
<reference evidence="1" key="1">
    <citation type="submission" date="2019-04" db="EMBL/GenBank/DDBJ databases">
        <title>Evolution of Biomass-Degrading Anaerobic Consortia Revealed by Metagenomics.</title>
        <authorList>
            <person name="Peng X."/>
        </authorList>
    </citation>
    <scope>NUCLEOTIDE SEQUENCE</scope>
    <source>
        <strain evidence="1">SIG12</strain>
    </source>
</reference>
<dbReference type="Proteomes" id="UP000762703">
    <property type="component" value="Unassembled WGS sequence"/>
</dbReference>
<accession>A0A8T3VHJ9</accession>
<dbReference type="AlphaFoldDB" id="A0A8T3VHJ9"/>
<proteinExistence type="predicted"/>
<evidence type="ECO:0000313" key="2">
    <source>
        <dbReference type="Proteomes" id="UP000762703"/>
    </source>
</evidence>
<gene>
    <name evidence="1" type="ORF">E7Z73_07760</name>
</gene>
<dbReference type="RefSeq" id="WP_303737261.1">
    <property type="nucleotide sequence ID" value="NZ_SUTE01000061.1"/>
</dbReference>
<dbReference type="GO" id="GO:0016301">
    <property type="term" value="F:kinase activity"/>
    <property type="evidence" value="ECO:0007669"/>
    <property type="project" value="UniProtKB-KW"/>
</dbReference>
<keyword evidence="1" id="KW-0418">Kinase</keyword>
<comment type="caution">
    <text evidence="1">The sequence shown here is derived from an EMBL/GenBank/DDBJ whole genome shotgun (WGS) entry which is preliminary data.</text>
</comment>
<name>A0A8T3VHJ9_9EURY</name>
<sequence>MSNKTKVTLTLDTDLVDLAKISYPNFSGRMNELLSIDLHAETEESKLMKEIAKLHDELEIKEDKLCDIRKKRSALEGEASNIKEVLSWARNIYERKGVIGLNMLERECKKQKVSFSKIRDILEQEDVAFVNYA</sequence>
<evidence type="ECO:0000313" key="1">
    <source>
        <dbReference type="EMBL" id="MBE6505616.1"/>
    </source>
</evidence>
<keyword evidence="1" id="KW-0808">Transferase</keyword>